<feature type="domain" description="4Fe-4S ferredoxin-type" evidence="6">
    <location>
        <begin position="137"/>
        <end position="167"/>
    </location>
</feature>
<dbReference type="InterPro" id="IPR017900">
    <property type="entry name" value="4Fe4S_Fe_S_CS"/>
</dbReference>
<gene>
    <name evidence="7" type="ORF">ENW73_08130</name>
</gene>
<dbReference type="PROSITE" id="PS00198">
    <property type="entry name" value="4FE4S_FER_1"/>
    <property type="match status" value="1"/>
</dbReference>
<dbReference type="Gene3D" id="3.10.20.440">
    <property type="entry name" value="2Fe-2S iron-sulphur cluster binding domain, sarcosine oxidase, alpha subunit, N-terminal domain"/>
    <property type="match status" value="1"/>
</dbReference>
<dbReference type="SUPFAM" id="SSF54292">
    <property type="entry name" value="2Fe-2S ferredoxin-like"/>
    <property type="match status" value="1"/>
</dbReference>
<dbReference type="GO" id="GO:0046872">
    <property type="term" value="F:metal ion binding"/>
    <property type="evidence" value="ECO:0007669"/>
    <property type="project" value="UniProtKB-KW"/>
</dbReference>
<feature type="domain" description="4Fe-4S ferredoxin-type" evidence="6">
    <location>
        <begin position="98"/>
        <end position="129"/>
    </location>
</feature>
<evidence type="ECO:0000256" key="1">
    <source>
        <dbReference type="ARBA" id="ARBA00022723"/>
    </source>
</evidence>
<evidence type="ECO:0000313" key="7">
    <source>
        <dbReference type="EMBL" id="HHS52806.1"/>
    </source>
</evidence>
<accession>A0A7C6AAL4</accession>
<name>A0A7C6AAL4_UNCW3</name>
<proteinExistence type="predicted"/>
<dbReference type="GO" id="GO:0016491">
    <property type="term" value="F:oxidoreductase activity"/>
    <property type="evidence" value="ECO:0007669"/>
    <property type="project" value="UniProtKB-KW"/>
</dbReference>
<evidence type="ECO:0000256" key="3">
    <source>
        <dbReference type="ARBA" id="ARBA00023004"/>
    </source>
</evidence>
<dbReference type="SUPFAM" id="SSF46548">
    <property type="entry name" value="alpha-helical ferredoxin"/>
    <property type="match status" value="1"/>
</dbReference>
<feature type="domain" description="2Fe-2S ferredoxin-type" evidence="5">
    <location>
        <begin position="2"/>
        <end position="80"/>
    </location>
</feature>
<dbReference type="InterPro" id="IPR036010">
    <property type="entry name" value="2Fe-2S_ferredoxin-like_sf"/>
</dbReference>
<evidence type="ECO:0000259" key="5">
    <source>
        <dbReference type="PROSITE" id="PS51085"/>
    </source>
</evidence>
<dbReference type="PROSITE" id="PS51085">
    <property type="entry name" value="2FE2S_FER_2"/>
    <property type="match status" value="1"/>
</dbReference>
<dbReference type="CDD" id="cd00207">
    <property type="entry name" value="fer2"/>
    <property type="match status" value="1"/>
</dbReference>
<protein>
    <submittedName>
        <fullName evidence="7">4Fe-4S dicluster domain-containing protein</fullName>
    </submittedName>
</protein>
<evidence type="ECO:0000256" key="2">
    <source>
        <dbReference type="ARBA" id="ARBA00023002"/>
    </source>
</evidence>
<dbReference type="Gene3D" id="3.30.70.20">
    <property type="match status" value="1"/>
</dbReference>
<dbReference type="InterPro" id="IPR017896">
    <property type="entry name" value="4Fe4S_Fe-S-bd"/>
</dbReference>
<reference evidence="7" key="1">
    <citation type="journal article" date="2020" name="mSystems">
        <title>Genome- and Community-Level Interaction Insights into Carbon Utilization and Element Cycling Functions of Hydrothermarchaeota in Hydrothermal Sediment.</title>
        <authorList>
            <person name="Zhou Z."/>
            <person name="Liu Y."/>
            <person name="Xu W."/>
            <person name="Pan J."/>
            <person name="Luo Z.H."/>
            <person name="Li M."/>
        </authorList>
    </citation>
    <scope>NUCLEOTIDE SEQUENCE [LARGE SCALE GENOMIC DNA]</scope>
    <source>
        <strain evidence="7">SpSt-876</strain>
    </source>
</reference>
<dbReference type="Pfam" id="PF13510">
    <property type="entry name" value="Fer2_4"/>
    <property type="match status" value="1"/>
</dbReference>
<dbReference type="EMBL" id="DTLI01000194">
    <property type="protein sequence ID" value="HHS52806.1"/>
    <property type="molecule type" value="Genomic_DNA"/>
</dbReference>
<dbReference type="GO" id="GO:0051537">
    <property type="term" value="F:2 iron, 2 sulfur cluster binding"/>
    <property type="evidence" value="ECO:0007669"/>
    <property type="project" value="InterPro"/>
</dbReference>
<evidence type="ECO:0000256" key="4">
    <source>
        <dbReference type="ARBA" id="ARBA00023014"/>
    </source>
</evidence>
<organism evidence="7">
    <name type="scientific">candidate division WOR-3 bacterium</name>
    <dbReference type="NCBI Taxonomy" id="2052148"/>
    <lineage>
        <taxon>Bacteria</taxon>
        <taxon>Bacteria division WOR-3</taxon>
    </lineage>
</organism>
<evidence type="ECO:0000259" key="6">
    <source>
        <dbReference type="PROSITE" id="PS51379"/>
    </source>
</evidence>
<dbReference type="Pfam" id="PF13187">
    <property type="entry name" value="Fer4_9"/>
    <property type="match status" value="1"/>
</dbReference>
<dbReference type="PROSITE" id="PS51379">
    <property type="entry name" value="4FE4S_FER_2"/>
    <property type="match status" value="2"/>
</dbReference>
<dbReference type="PROSITE" id="PS00197">
    <property type="entry name" value="2FE2S_FER_1"/>
    <property type="match status" value="1"/>
</dbReference>
<dbReference type="InterPro" id="IPR001041">
    <property type="entry name" value="2Fe-2S_ferredoxin-type"/>
</dbReference>
<keyword evidence="2" id="KW-0560">Oxidoreductase</keyword>
<sequence length="223" mass="24989">MEYVTIYVMGKEYQVPKGLTIMKALEETGYQFVRGAGCRGGFCGACGTVFRTRDSYKTKVGLACQTVIEDGMYLTQLPFYPANKALYDFKKLAPTGETLVALYPEVMRCIACNSCTKICPQDIKVMDYVNAAIRGDIAKCADLSFNCVMCGLCATRCPAEIVQYYVGLLARRLYGAYIAKPAPHLKTRQKEMAEKKFDDEIAKLMAMDTKALKELYDKRDIEK</sequence>
<dbReference type="InterPro" id="IPR006058">
    <property type="entry name" value="2Fe2S_fd_BS"/>
</dbReference>
<keyword evidence="3" id="KW-0408">Iron</keyword>
<comment type="caution">
    <text evidence="7">The sequence shown here is derived from an EMBL/GenBank/DDBJ whole genome shotgun (WGS) entry which is preliminary data.</text>
</comment>
<keyword evidence="1" id="KW-0479">Metal-binding</keyword>
<dbReference type="AlphaFoldDB" id="A0A7C6AAL4"/>
<dbReference type="InterPro" id="IPR042204">
    <property type="entry name" value="2Fe-2S-bd_N"/>
</dbReference>
<keyword evidence="4" id="KW-0411">Iron-sulfur</keyword>